<evidence type="ECO:0000313" key="3">
    <source>
        <dbReference type="RefSeq" id="XP_039143060.1"/>
    </source>
</evidence>
<reference evidence="3" key="1">
    <citation type="submission" date="2025-08" db="UniProtKB">
        <authorList>
            <consortium name="RefSeq"/>
        </authorList>
    </citation>
    <scope>IDENTIFICATION</scope>
</reference>
<name>A0AB40CWV9_DIOCR</name>
<dbReference type="GeneID" id="120280330"/>
<protein>
    <submittedName>
        <fullName evidence="3">Uncharacterized protein LOC120280330</fullName>
    </submittedName>
</protein>
<feature type="region of interest" description="Disordered" evidence="1">
    <location>
        <begin position="146"/>
        <end position="196"/>
    </location>
</feature>
<organism evidence="2 3">
    <name type="scientific">Dioscorea cayennensis subsp. rotundata</name>
    <name type="common">White Guinea yam</name>
    <name type="synonym">Dioscorea rotundata</name>
    <dbReference type="NCBI Taxonomy" id="55577"/>
    <lineage>
        <taxon>Eukaryota</taxon>
        <taxon>Viridiplantae</taxon>
        <taxon>Streptophyta</taxon>
        <taxon>Embryophyta</taxon>
        <taxon>Tracheophyta</taxon>
        <taxon>Spermatophyta</taxon>
        <taxon>Magnoliopsida</taxon>
        <taxon>Liliopsida</taxon>
        <taxon>Dioscoreales</taxon>
        <taxon>Dioscoreaceae</taxon>
        <taxon>Dioscorea</taxon>
    </lineage>
</organism>
<gene>
    <name evidence="3" type="primary">LOC120280330</name>
</gene>
<accession>A0AB40CWV9</accession>
<keyword evidence="2" id="KW-1185">Reference proteome</keyword>
<evidence type="ECO:0000313" key="2">
    <source>
        <dbReference type="Proteomes" id="UP001515500"/>
    </source>
</evidence>
<sequence>MPTWSNVRREVLARFAGALAANPYEALATVKQNGSVDLYIRDFIEKSAQIQSWQEEAFTGQFLNGLREEIRAHIRSHETKDLYATMTLAQENEHELELVTKKTRLHSSISTTFGLGSRAGVANAVGRSLVHSFGSSAQQSVASSLAANASSRGQGNWAPLSRGDKRIRSKVNSKTSSVGSSTNSPAHPATSARIRRVRQYTQKKFQDLRSKGLCFCCHQPYNSLHQRPNKSLRTLTLGDEELNGESPCTLEFNEQSQDSPSEDASQLLQLELPYFSMTSTQQPSTLKFLGKIGQFSVIVMVDSGASHCFISNTTAKLQIPISSTPKFGVRLGDGH</sequence>
<dbReference type="RefSeq" id="XP_039143060.1">
    <property type="nucleotide sequence ID" value="XM_039287126.1"/>
</dbReference>
<evidence type="ECO:0000256" key="1">
    <source>
        <dbReference type="SAM" id="MobiDB-lite"/>
    </source>
</evidence>
<dbReference type="AlphaFoldDB" id="A0AB40CWV9"/>
<feature type="compositionally biased region" description="Low complexity" evidence="1">
    <location>
        <begin position="172"/>
        <end position="184"/>
    </location>
</feature>
<dbReference type="Proteomes" id="UP001515500">
    <property type="component" value="Chromosome 17"/>
</dbReference>
<proteinExistence type="predicted"/>